<name>A0A3Q9R4W3_9CAUD</name>
<protein>
    <submittedName>
        <fullName evidence="1">Uncharacterized protein</fullName>
    </submittedName>
</protein>
<evidence type="ECO:0000313" key="1">
    <source>
        <dbReference type="EMBL" id="AZU97247.1"/>
    </source>
</evidence>
<reference evidence="1 2" key="1">
    <citation type="submission" date="2018-10" db="EMBL/GenBank/DDBJ databases">
        <authorList>
            <person name="Soria N.A."/>
            <person name="Batley M.G."/>
            <person name="Hanafy A."/>
            <person name="Singh N."/>
            <person name="Shaffer C.D."/>
            <person name="Weston-Hafer K.A."/>
            <person name="Russell D.A."/>
            <person name="Pope W.H."/>
            <person name="Jacobs-Sera D."/>
            <person name="Hendrix R.W."/>
            <person name="Hatfull G.F."/>
        </authorList>
    </citation>
    <scope>NUCLEOTIDE SEQUENCE [LARGE SCALE GENOMIC DNA]</scope>
</reference>
<gene>
    <name evidence="1" type="primary">202</name>
    <name evidence="1" type="ORF">SEA_GILSON_202</name>
</gene>
<evidence type="ECO:0000313" key="2">
    <source>
        <dbReference type="Proteomes" id="UP000284334"/>
    </source>
</evidence>
<dbReference type="RefSeq" id="YP_009842632.1">
    <property type="nucleotide sequence ID" value="NC_048742.1"/>
</dbReference>
<accession>A0A3Q9R4W3</accession>
<dbReference type="EMBL" id="MK061412">
    <property type="protein sequence ID" value="AZU97247.1"/>
    <property type="molecule type" value="Genomic_DNA"/>
</dbReference>
<keyword evidence="2" id="KW-1185">Reference proteome</keyword>
<dbReference type="KEGG" id="vg:55612892"/>
<organism evidence="1 2">
    <name type="scientific">Streptomyces phage Gilson</name>
    <dbReference type="NCBI Taxonomy" id="2488789"/>
    <lineage>
        <taxon>Viruses</taxon>
        <taxon>Duplodnaviria</taxon>
        <taxon>Heunggongvirae</taxon>
        <taxon>Uroviricota</taxon>
        <taxon>Caudoviricetes</taxon>
        <taxon>Stanwilliamsviridae</taxon>
        <taxon>Loccivirinae</taxon>
        <taxon>Gilsonvirus</taxon>
        <taxon>Gilsonvirus gilson</taxon>
    </lineage>
</organism>
<sequence length="78" mass="8518">MTEFTAEQEAQSREFVKTAALAAVHINAVNEAVKLGDMDLLQGSLEFGEKISETILSQIPEDVRMEVLLELLGSALNL</sequence>
<dbReference type="Proteomes" id="UP000284334">
    <property type="component" value="Segment"/>
</dbReference>
<dbReference type="GeneID" id="55612892"/>
<proteinExistence type="predicted"/>